<feature type="compositionally biased region" description="Acidic residues" evidence="1">
    <location>
        <begin position="85"/>
        <end position="95"/>
    </location>
</feature>
<organism evidence="2 3">
    <name type="scientific">Candidatus Andersenbacteria bacterium RIFCSPHIGHO2_12_FULL_45_11</name>
    <dbReference type="NCBI Taxonomy" id="1797281"/>
    <lineage>
        <taxon>Bacteria</taxon>
        <taxon>Candidatus Anderseniibacteriota</taxon>
    </lineage>
</organism>
<evidence type="ECO:0000313" key="3">
    <source>
        <dbReference type="Proteomes" id="UP000177528"/>
    </source>
</evidence>
<gene>
    <name evidence="2" type="ORF">A3D99_02520</name>
</gene>
<dbReference type="AlphaFoldDB" id="A0A1G1X304"/>
<dbReference type="EMBL" id="MHHR01000014">
    <property type="protein sequence ID" value="OGY34363.1"/>
    <property type="molecule type" value="Genomic_DNA"/>
</dbReference>
<evidence type="ECO:0000256" key="1">
    <source>
        <dbReference type="SAM" id="MobiDB-lite"/>
    </source>
</evidence>
<name>A0A1G1X304_9BACT</name>
<dbReference type="Proteomes" id="UP000177528">
    <property type="component" value="Unassembled WGS sequence"/>
</dbReference>
<evidence type="ECO:0000313" key="2">
    <source>
        <dbReference type="EMBL" id="OGY34363.1"/>
    </source>
</evidence>
<sequence length="125" mass="13411">MIEAVWLADAKSVHRGIVAIGVPPTFPDVANVFIRSMISLCELDSPIDFDDVADEGTLVPDGDWGANAQAAFTLLTYIAEHGDVPEEDSSGEDSDSDVKLDTSVANHPDDQEPQIFDGGWPPKSQ</sequence>
<comment type="caution">
    <text evidence="2">The sequence shown here is derived from an EMBL/GenBank/DDBJ whole genome shotgun (WGS) entry which is preliminary data.</text>
</comment>
<accession>A0A1G1X304</accession>
<reference evidence="2 3" key="1">
    <citation type="journal article" date="2016" name="Nat. Commun.">
        <title>Thousands of microbial genomes shed light on interconnected biogeochemical processes in an aquifer system.</title>
        <authorList>
            <person name="Anantharaman K."/>
            <person name="Brown C.T."/>
            <person name="Hug L.A."/>
            <person name="Sharon I."/>
            <person name="Castelle C.J."/>
            <person name="Probst A.J."/>
            <person name="Thomas B.C."/>
            <person name="Singh A."/>
            <person name="Wilkins M.J."/>
            <person name="Karaoz U."/>
            <person name="Brodie E.L."/>
            <person name="Williams K.H."/>
            <person name="Hubbard S.S."/>
            <person name="Banfield J.F."/>
        </authorList>
    </citation>
    <scope>NUCLEOTIDE SEQUENCE [LARGE SCALE GENOMIC DNA]</scope>
</reference>
<feature type="region of interest" description="Disordered" evidence="1">
    <location>
        <begin position="82"/>
        <end position="125"/>
    </location>
</feature>
<protein>
    <submittedName>
        <fullName evidence="2">Uncharacterized protein</fullName>
    </submittedName>
</protein>
<proteinExistence type="predicted"/>